<reference evidence="5" key="2">
    <citation type="submission" date="2020-09" db="EMBL/GenBank/DDBJ databases">
        <authorList>
            <person name="Sun Q."/>
            <person name="Zhou Y."/>
        </authorList>
    </citation>
    <scope>NUCLEOTIDE SEQUENCE</scope>
    <source>
        <strain evidence="5">CGMCC 1.12997</strain>
    </source>
</reference>
<gene>
    <name evidence="5" type="ORF">GCM10011585_14650</name>
</gene>
<keyword evidence="3" id="KW-0804">Transcription</keyword>
<dbReference type="InterPro" id="IPR008920">
    <property type="entry name" value="TF_FadR/GntR_C"/>
</dbReference>
<comment type="caution">
    <text evidence="5">The sequence shown here is derived from an EMBL/GenBank/DDBJ whole genome shotgun (WGS) entry which is preliminary data.</text>
</comment>
<evidence type="ECO:0000256" key="2">
    <source>
        <dbReference type="ARBA" id="ARBA00023125"/>
    </source>
</evidence>
<dbReference type="Proteomes" id="UP000647241">
    <property type="component" value="Unassembled WGS sequence"/>
</dbReference>
<feature type="domain" description="HTH gntR-type" evidence="4">
    <location>
        <begin position="1"/>
        <end position="66"/>
    </location>
</feature>
<organism evidence="5 6">
    <name type="scientific">Edaphobacter dinghuensis</name>
    <dbReference type="NCBI Taxonomy" id="1560005"/>
    <lineage>
        <taxon>Bacteria</taxon>
        <taxon>Pseudomonadati</taxon>
        <taxon>Acidobacteriota</taxon>
        <taxon>Terriglobia</taxon>
        <taxon>Terriglobales</taxon>
        <taxon>Acidobacteriaceae</taxon>
        <taxon>Edaphobacter</taxon>
    </lineage>
</organism>
<protein>
    <submittedName>
        <fullName evidence="5">GntR family transcriptional regulator</fullName>
    </submittedName>
</protein>
<evidence type="ECO:0000259" key="4">
    <source>
        <dbReference type="PROSITE" id="PS50949"/>
    </source>
</evidence>
<dbReference type="GO" id="GO:0003677">
    <property type="term" value="F:DNA binding"/>
    <property type="evidence" value="ECO:0007669"/>
    <property type="project" value="UniProtKB-KW"/>
</dbReference>
<dbReference type="GO" id="GO:0003700">
    <property type="term" value="F:DNA-binding transcription factor activity"/>
    <property type="evidence" value="ECO:0007669"/>
    <property type="project" value="InterPro"/>
</dbReference>
<evidence type="ECO:0000313" key="5">
    <source>
        <dbReference type="EMBL" id="GGG73258.1"/>
    </source>
</evidence>
<accession>A0A917HAT9</accession>
<evidence type="ECO:0000313" key="6">
    <source>
        <dbReference type="Proteomes" id="UP000647241"/>
    </source>
</evidence>
<reference evidence="5" key="1">
    <citation type="journal article" date="2014" name="Int. J. Syst. Evol. Microbiol.">
        <title>Complete genome sequence of Corynebacterium casei LMG S-19264T (=DSM 44701T), isolated from a smear-ripened cheese.</title>
        <authorList>
            <consortium name="US DOE Joint Genome Institute (JGI-PGF)"/>
            <person name="Walter F."/>
            <person name="Albersmeier A."/>
            <person name="Kalinowski J."/>
            <person name="Ruckert C."/>
        </authorList>
    </citation>
    <scope>NUCLEOTIDE SEQUENCE</scope>
    <source>
        <strain evidence="5">CGMCC 1.12997</strain>
    </source>
</reference>
<keyword evidence="2" id="KW-0238">DNA-binding</keyword>
<sequence>MKHALAERLREEIVSGTLKPGSRIVEGTWGRTFGVAQGSIREAINILAQEGFVAKASGRSARVVSLSEDDVLRLYELRGALEGLAGRLAAERKVDTGDLQEAVDRMRRATKRGNAPELLDADLAFHLELCRLSQNSFLLEHARRILLPFFAFVRIRVVASGQGTGPWNHELEVHQRIHDLILEGEGRVVEQYIQQVMTRFAATAYDQWEKKALLGKRSKRQQ</sequence>
<dbReference type="InterPro" id="IPR011711">
    <property type="entry name" value="GntR_C"/>
</dbReference>
<dbReference type="InterPro" id="IPR036388">
    <property type="entry name" value="WH-like_DNA-bd_sf"/>
</dbReference>
<dbReference type="PROSITE" id="PS50949">
    <property type="entry name" value="HTH_GNTR"/>
    <property type="match status" value="1"/>
</dbReference>
<dbReference type="InterPro" id="IPR000524">
    <property type="entry name" value="Tscrpt_reg_HTH_GntR"/>
</dbReference>
<dbReference type="SUPFAM" id="SSF48008">
    <property type="entry name" value="GntR ligand-binding domain-like"/>
    <property type="match status" value="1"/>
</dbReference>
<dbReference type="PANTHER" id="PTHR43537:SF5">
    <property type="entry name" value="UXU OPERON TRANSCRIPTIONAL REGULATOR"/>
    <property type="match status" value="1"/>
</dbReference>
<dbReference type="Pfam" id="PF07729">
    <property type="entry name" value="FCD"/>
    <property type="match status" value="1"/>
</dbReference>
<dbReference type="InterPro" id="IPR036390">
    <property type="entry name" value="WH_DNA-bd_sf"/>
</dbReference>
<evidence type="ECO:0000256" key="3">
    <source>
        <dbReference type="ARBA" id="ARBA00023163"/>
    </source>
</evidence>
<dbReference type="AlphaFoldDB" id="A0A917HAT9"/>
<evidence type="ECO:0000256" key="1">
    <source>
        <dbReference type="ARBA" id="ARBA00023015"/>
    </source>
</evidence>
<dbReference type="PANTHER" id="PTHR43537">
    <property type="entry name" value="TRANSCRIPTIONAL REGULATOR, GNTR FAMILY"/>
    <property type="match status" value="1"/>
</dbReference>
<keyword evidence="1" id="KW-0805">Transcription regulation</keyword>
<dbReference type="EMBL" id="BMGT01000002">
    <property type="protein sequence ID" value="GGG73258.1"/>
    <property type="molecule type" value="Genomic_DNA"/>
</dbReference>
<dbReference type="SMART" id="SM00895">
    <property type="entry name" value="FCD"/>
    <property type="match status" value="1"/>
</dbReference>
<dbReference type="Pfam" id="PF00392">
    <property type="entry name" value="GntR"/>
    <property type="match status" value="1"/>
</dbReference>
<keyword evidence="6" id="KW-1185">Reference proteome</keyword>
<proteinExistence type="predicted"/>
<name>A0A917HAT9_9BACT</name>
<dbReference type="Gene3D" id="1.20.120.530">
    <property type="entry name" value="GntR ligand-binding domain-like"/>
    <property type="match status" value="1"/>
</dbReference>
<dbReference type="SUPFAM" id="SSF46785">
    <property type="entry name" value="Winged helix' DNA-binding domain"/>
    <property type="match status" value="1"/>
</dbReference>
<dbReference type="SMART" id="SM00345">
    <property type="entry name" value="HTH_GNTR"/>
    <property type="match status" value="1"/>
</dbReference>
<dbReference type="Gene3D" id="1.10.10.10">
    <property type="entry name" value="Winged helix-like DNA-binding domain superfamily/Winged helix DNA-binding domain"/>
    <property type="match status" value="1"/>
</dbReference>